<sequence>TFGMTSSTMFYYTKVLSELFLDSQFNETRNNYRGMNQMMDCWRFAWEPMLNGLYWEKWYNGEPVNMTRSNGSFIFYENKILG</sequence>
<gene>
    <name evidence="2" type="primary">LOC106820172</name>
</gene>
<protein>
    <submittedName>
        <fullName evidence="2">Polycystic kidney disease 2-like 1 protein</fullName>
    </submittedName>
</protein>
<keyword evidence="1" id="KW-1185">Reference proteome</keyword>
<dbReference type="GeneID" id="106820172"/>
<evidence type="ECO:0000313" key="2">
    <source>
        <dbReference type="RefSeq" id="XP_014680200.1"/>
    </source>
</evidence>
<organism evidence="1 2">
    <name type="scientific">Priapulus caudatus</name>
    <name type="common">Priapulid worm</name>
    <dbReference type="NCBI Taxonomy" id="37621"/>
    <lineage>
        <taxon>Eukaryota</taxon>
        <taxon>Metazoa</taxon>
        <taxon>Ecdysozoa</taxon>
        <taxon>Scalidophora</taxon>
        <taxon>Priapulida</taxon>
        <taxon>Priapulimorpha</taxon>
        <taxon>Priapulimorphida</taxon>
        <taxon>Priapulidae</taxon>
        <taxon>Priapulus</taxon>
    </lineage>
</organism>
<dbReference type="Proteomes" id="UP000695022">
    <property type="component" value="Unplaced"/>
</dbReference>
<name>A0ABM1F6X9_PRICU</name>
<accession>A0ABM1F6X9</accession>
<evidence type="ECO:0000313" key="1">
    <source>
        <dbReference type="Proteomes" id="UP000695022"/>
    </source>
</evidence>
<feature type="non-terminal residue" evidence="2">
    <location>
        <position position="1"/>
    </location>
</feature>
<reference evidence="2" key="1">
    <citation type="submission" date="2025-08" db="UniProtKB">
        <authorList>
            <consortium name="RefSeq"/>
        </authorList>
    </citation>
    <scope>IDENTIFICATION</scope>
</reference>
<proteinExistence type="predicted"/>
<feature type="non-terminal residue" evidence="2">
    <location>
        <position position="82"/>
    </location>
</feature>
<dbReference type="RefSeq" id="XP_014680200.1">
    <property type="nucleotide sequence ID" value="XM_014824714.1"/>
</dbReference>